<proteinExistence type="predicted"/>
<gene>
    <name evidence="2" type="ORF">ABGF40_06295</name>
</gene>
<dbReference type="EMBL" id="JBFNFH010000014">
    <property type="protein sequence ID" value="MFM1525284.1"/>
    <property type="molecule type" value="Genomic_DNA"/>
</dbReference>
<comment type="caution">
    <text evidence="2">The sequence shown here is derived from an EMBL/GenBank/DDBJ whole genome shotgun (WGS) entry which is preliminary data.</text>
</comment>
<reference evidence="2 3" key="1">
    <citation type="journal article" date="2024" name="Front. Microbiol.">
        <title>Pangenomic and biochemical analyses of Helcococcus ovis reveal widespread tetracycline resistance and a novel bacterial species, Helcococcus bovis.</title>
        <authorList>
            <person name="Cunha F."/>
            <person name="Zhai Y."/>
            <person name="Casaro S."/>
            <person name="Jones K.L."/>
            <person name="Hernandez M."/>
            <person name="Bisinotto R.S."/>
            <person name="Kariyawasam S."/>
            <person name="Brown M.B."/>
            <person name="Phillips A."/>
            <person name="Jeong K.C."/>
            <person name="Galvao K.N."/>
        </authorList>
    </citation>
    <scope>NUCLEOTIDE SEQUENCE [LARGE SCALE GENOMIC DNA]</scope>
    <source>
        <strain evidence="2 3">KG197</strain>
    </source>
</reference>
<dbReference type="Proteomes" id="UP001629536">
    <property type="component" value="Unassembled WGS sequence"/>
</dbReference>
<organism evidence="2 3">
    <name type="scientific">Helcococcus bovis</name>
    <dbReference type="NCBI Taxonomy" id="3153252"/>
    <lineage>
        <taxon>Bacteria</taxon>
        <taxon>Bacillati</taxon>
        <taxon>Bacillota</taxon>
        <taxon>Tissierellia</taxon>
        <taxon>Tissierellales</taxon>
        <taxon>Peptoniphilaceae</taxon>
        <taxon>Helcococcus</taxon>
    </lineage>
</organism>
<accession>A0ABW9F7N4</accession>
<evidence type="ECO:0000259" key="1">
    <source>
        <dbReference type="Pfam" id="PF13274"/>
    </source>
</evidence>
<evidence type="ECO:0000313" key="2">
    <source>
        <dbReference type="EMBL" id="MFM1525284.1"/>
    </source>
</evidence>
<sequence length="184" mass="21823">MISAKDVARYLIFAYEEQTGTQFERSELKLQKLLYLSQRESFCLTGKKLFKEDFEGWVHGPVITELRFFFDEGYAALKSLDDSKLNVNEMYIVNNVIAKYGMYEAWYLRDLTHEEISWKNSRIGLSGKNHGCKKLKLEDIEEDAKKIRAYDNIFDMYIDEFEDLTPEEKEYVNEQGKENLYSHF</sequence>
<dbReference type="RefSeq" id="WP_408126777.1">
    <property type="nucleotide sequence ID" value="NZ_JBFNFH010000014.1"/>
</dbReference>
<evidence type="ECO:0000313" key="3">
    <source>
        <dbReference type="Proteomes" id="UP001629536"/>
    </source>
</evidence>
<keyword evidence="3" id="KW-1185">Reference proteome</keyword>
<dbReference type="Pfam" id="PF13274">
    <property type="entry name" value="SocA_Panacea"/>
    <property type="match status" value="1"/>
</dbReference>
<feature type="domain" description="Antitoxin SocA-like Panacea" evidence="1">
    <location>
        <begin position="30"/>
        <end position="119"/>
    </location>
</feature>
<name>A0ABW9F7N4_9FIRM</name>
<protein>
    <submittedName>
        <fullName evidence="2">Type II toxin-antitoxin system antitoxin SocA domain-containing protein</fullName>
    </submittedName>
</protein>
<dbReference type="InterPro" id="IPR025272">
    <property type="entry name" value="SocA_Panacea"/>
</dbReference>